<dbReference type="PROSITE" id="PS50283">
    <property type="entry name" value="NA_SOLUT_SYMP_3"/>
    <property type="match status" value="1"/>
</dbReference>
<feature type="transmembrane region" description="Helical" evidence="7">
    <location>
        <begin position="45"/>
        <end position="66"/>
    </location>
</feature>
<comment type="similarity">
    <text evidence="2 6">Belongs to the sodium:solute symporter (SSF) (TC 2.A.21) family.</text>
</comment>
<feature type="transmembrane region" description="Helical" evidence="7">
    <location>
        <begin position="72"/>
        <end position="95"/>
    </location>
</feature>
<evidence type="ECO:0000256" key="5">
    <source>
        <dbReference type="ARBA" id="ARBA00023136"/>
    </source>
</evidence>
<dbReference type="InterPro" id="IPR001734">
    <property type="entry name" value="Na/solute_symporter"/>
</dbReference>
<evidence type="ECO:0000256" key="4">
    <source>
        <dbReference type="ARBA" id="ARBA00022989"/>
    </source>
</evidence>
<keyword evidence="5 7" id="KW-0472">Membrane</keyword>
<keyword evidence="4 7" id="KW-1133">Transmembrane helix</keyword>
<feature type="transmembrane region" description="Helical" evidence="7">
    <location>
        <begin position="149"/>
        <end position="170"/>
    </location>
</feature>
<reference evidence="8 9" key="1">
    <citation type="submission" date="2019-03" db="EMBL/GenBank/DDBJ databases">
        <title>Genomic Encyclopedia of Type Strains, Phase III (KMG-III): the genomes of soil and plant-associated and newly described type strains.</title>
        <authorList>
            <person name="Whitman W."/>
        </authorList>
    </citation>
    <scope>NUCLEOTIDE SEQUENCE [LARGE SCALE GENOMIC DNA]</scope>
    <source>
        <strain evidence="8 9">CGMCC 1.7002</strain>
    </source>
</reference>
<keyword evidence="9" id="KW-1185">Reference proteome</keyword>
<feature type="transmembrane region" description="Helical" evidence="7">
    <location>
        <begin position="6"/>
        <end position="24"/>
    </location>
</feature>
<feature type="transmembrane region" description="Helical" evidence="7">
    <location>
        <begin position="251"/>
        <end position="273"/>
    </location>
</feature>
<sequence length="436" mass="46590">MNSQFWFGLILAAALIGPLAYALLGARQISRNAYIFNDGQSGFAATLAGVICGNMGVGTFVAIMLFSQASPVIGLSLALAYMLGLFLCAFLAPFVQRFAQQYGASGLVDLIVLAHNIKHPFGVWLPIASVFLLRAAVQLLALAALLSSIFTLSTGQAILLSTLVTGGYTAFGGYRAATRTDIFQALLIVGGMVALFLANFGTLTTPQAPFWDLGPYRWPLLVGVWLFIPVSAVLAVDNWQRMVVAKDLNVARWGFLIGAPLCGICYLIIYWLGVNSTLIGDMSGTLRALMPESAPWLADILLIAVIMSTIDTFIMPLMSGAQRSQLQVPQLRLLVAALFVFIGLLAWLLGDMLQSVIAAFSALVAFLPAVWATFFVPYKMPRTIIASLCLGVVSTFLFTMVDVNLAAFVGFVVAGLVVGIGVYARSAKKSFASGKT</sequence>
<dbReference type="OrthoDB" id="8029275at2"/>
<protein>
    <submittedName>
        <fullName evidence="8">Na+/pantothenate symporter</fullName>
    </submittedName>
</protein>
<evidence type="ECO:0000313" key="8">
    <source>
        <dbReference type="EMBL" id="TDQ60425.1"/>
    </source>
</evidence>
<evidence type="ECO:0000256" key="3">
    <source>
        <dbReference type="ARBA" id="ARBA00022692"/>
    </source>
</evidence>
<evidence type="ECO:0000256" key="1">
    <source>
        <dbReference type="ARBA" id="ARBA00004141"/>
    </source>
</evidence>
<dbReference type="EMBL" id="SNYR01000004">
    <property type="protein sequence ID" value="TDQ60425.1"/>
    <property type="molecule type" value="Genomic_DNA"/>
</dbReference>
<gene>
    <name evidence="8" type="ORF">ATL17_3312</name>
</gene>
<dbReference type="Pfam" id="PF00474">
    <property type="entry name" value="SSF"/>
    <property type="match status" value="1"/>
</dbReference>
<comment type="subcellular location">
    <subcellularLocation>
        <location evidence="1">Membrane</location>
        <topology evidence="1">Multi-pass membrane protein</topology>
    </subcellularLocation>
</comment>
<comment type="caution">
    <text evidence="8">The sequence shown here is derived from an EMBL/GenBank/DDBJ whole genome shotgun (WGS) entry which is preliminary data.</text>
</comment>
<dbReference type="GO" id="GO:0016020">
    <property type="term" value="C:membrane"/>
    <property type="evidence" value="ECO:0007669"/>
    <property type="project" value="UniProtKB-SubCell"/>
</dbReference>
<dbReference type="Gene3D" id="1.20.1730.10">
    <property type="entry name" value="Sodium/glucose cotransporter"/>
    <property type="match status" value="1"/>
</dbReference>
<dbReference type="Proteomes" id="UP000295391">
    <property type="component" value="Unassembled WGS sequence"/>
</dbReference>
<evidence type="ECO:0000256" key="6">
    <source>
        <dbReference type="RuleBase" id="RU362091"/>
    </source>
</evidence>
<feature type="transmembrane region" description="Helical" evidence="7">
    <location>
        <begin position="182"/>
        <end position="200"/>
    </location>
</feature>
<feature type="transmembrane region" description="Helical" evidence="7">
    <location>
        <begin position="383"/>
        <end position="401"/>
    </location>
</feature>
<feature type="transmembrane region" description="Helical" evidence="7">
    <location>
        <begin position="407"/>
        <end position="424"/>
    </location>
</feature>
<dbReference type="GO" id="GO:0022857">
    <property type="term" value="F:transmembrane transporter activity"/>
    <property type="evidence" value="ECO:0007669"/>
    <property type="project" value="InterPro"/>
</dbReference>
<accession>A0A4R6VM71</accession>
<feature type="transmembrane region" description="Helical" evidence="7">
    <location>
        <begin position="293"/>
        <end position="319"/>
    </location>
</feature>
<keyword evidence="3 7" id="KW-0812">Transmembrane</keyword>
<feature type="transmembrane region" description="Helical" evidence="7">
    <location>
        <begin position="356"/>
        <end position="376"/>
    </location>
</feature>
<evidence type="ECO:0000256" key="7">
    <source>
        <dbReference type="SAM" id="Phobius"/>
    </source>
</evidence>
<dbReference type="InterPro" id="IPR038377">
    <property type="entry name" value="Na/Glc_symporter_sf"/>
</dbReference>
<dbReference type="AlphaFoldDB" id="A0A4R6VM71"/>
<feature type="transmembrane region" description="Helical" evidence="7">
    <location>
        <begin position="331"/>
        <end position="350"/>
    </location>
</feature>
<feature type="transmembrane region" description="Helical" evidence="7">
    <location>
        <begin position="220"/>
        <end position="239"/>
    </location>
</feature>
<evidence type="ECO:0000313" key="9">
    <source>
        <dbReference type="Proteomes" id="UP000295391"/>
    </source>
</evidence>
<evidence type="ECO:0000256" key="2">
    <source>
        <dbReference type="ARBA" id="ARBA00006434"/>
    </source>
</evidence>
<organism evidence="8 9">
    <name type="scientific">Maritalea mobilis</name>
    <dbReference type="NCBI Taxonomy" id="483324"/>
    <lineage>
        <taxon>Bacteria</taxon>
        <taxon>Pseudomonadati</taxon>
        <taxon>Pseudomonadota</taxon>
        <taxon>Alphaproteobacteria</taxon>
        <taxon>Hyphomicrobiales</taxon>
        <taxon>Devosiaceae</taxon>
        <taxon>Maritalea</taxon>
    </lineage>
</organism>
<name>A0A4R6VM71_9HYPH</name>
<proteinExistence type="inferred from homology"/>
<dbReference type="RefSeq" id="WP_133573917.1">
    <property type="nucleotide sequence ID" value="NZ_SNYR01000004.1"/>
</dbReference>